<dbReference type="InterPro" id="IPR013320">
    <property type="entry name" value="ConA-like_dom_sf"/>
</dbReference>
<evidence type="ECO:0000313" key="1">
    <source>
        <dbReference type="EMBL" id="KUG27906.1"/>
    </source>
</evidence>
<dbReference type="EMBL" id="LNQE01000276">
    <property type="protein sequence ID" value="KUG27906.1"/>
    <property type="molecule type" value="Genomic_DNA"/>
</dbReference>
<proteinExistence type="predicted"/>
<dbReference type="SUPFAM" id="SSF49899">
    <property type="entry name" value="Concanavalin A-like lectins/glucanases"/>
    <property type="match status" value="1"/>
</dbReference>
<comment type="caution">
    <text evidence="1">The sequence shown here is derived from an EMBL/GenBank/DDBJ whole genome shotgun (WGS) entry which is preliminary data.</text>
</comment>
<gene>
    <name evidence="1" type="ORF">ASZ90_002236</name>
</gene>
<reference evidence="1" key="1">
    <citation type="journal article" date="2015" name="Proc. Natl. Acad. Sci. U.S.A.">
        <title>Networks of energetic and metabolic interactions define dynamics in microbial communities.</title>
        <authorList>
            <person name="Embree M."/>
            <person name="Liu J.K."/>
            <person name="Al-Bassam M.M."/>
            <person name="Zengler K."/>
        </authorList>
    </citation>
    <scope>NUCLEOTIDE SEQUENCE</scope>
</reference>
<name>A0A0W8G4E7_9ZZZZ</name>
<dbReference type="AlphaFoldDB" id="A0A0W8G4E7"/>
<accession>A0A0W8G4E7</accession>
<sequence length="468" mass="49703">MSHPGRSRFPQHVRRSNTAWAARRGAALFCVIAAIVLLSVLAAALAVFSGSSSQSQTSQPPSVAAYYLALSGLNHAATLSANELEALIDTSGLTWDLGGGRVTLEVLGRDAGDAFAVAATGVSHPDGPRRSACRLPGSVSDAPSTISFEHDLEDFDLPVTSGDLAANIVSVDADNRVAVFGNNTQYAYGCLWYRGDRTWCESGKCLFGKGLRAFFRFAFDPVPAGLACGEGFTFAVINAAENDASRSGGMVGMSELMGYAGPGSTPDRKGLVPPKFAVEFDVYANRGVDNPNFPDSRADGSGGDHAALVFWGLDDASGLCTSGGQAYACVQDDNRHSRQGVEDVGCMATGDMPRNSQNQAGAGDYHEQGGRPDWLRSGAHAVRLEVDRGALPGILGDFTYSIRVWIDCDGCDDVMSAYAAQTPTLSRTFSLSPVQHAKLERVLFGWTQATGEAVQRVRVSDFRLYFLE</sequence>
<protein>
    <submittedName>
        <fullName evidence="1">Uncharacterized protein</fullName>
    </submittedName>
</protein>
<dbReference type="Gene3D" id="2.60.120.200">
    <property type="match status" value="1"/>
</dbReference>
<organism evidence="1">
    <name type="scientific">hydrocarbon metagenome</name>
    <dbReference type="NCBI Taxonomy" id="938273"/>
    <lineage>
        <taxon>unclassified sequences</taxon>
        <taxon>metagenomes</taxon>
        <taxon>ecological metagenomes</taxon>
    </lineage>
</organism>